<evidence type="ECO:0000313" key="4">
    <source>
        <dbReference type="EMBL" id="AXI71660.1"/>
    </source>
</evidence>
<dbReference type="GO" id="GO:0000160">
    <property type="term" value="P:phosphorelay signal transduction system"/>
    <property type="evidence" value="ECO:0007669"/>
    <property type="project" value="UniProtKB-KW"/>
</dbReference>
<evidence type="ECO:0000313" key="5">
    <source>
        <dbReference type="Proteomes" id="UP000253779"/>
    </source>
</evidence>
<feature type="compositionally biased region" description="Low complexity" evidence="2">
    <location>
        <begin position="76"/>
        <end position="87"/>
    </location>
</feature>
<proteinExistence type="predicted"/>
<evidence type="ECO:0000259" key="3">
    <source>
        <dbReference type="Pfam" id="PF03704"/>
    </source>
</evidence>
<keyword evidence="1" id="KW-0902">Two-component regulatory system</keyword>
<dbReference type="EMBL" id="CP030930">
    <property type="protein sequence ID" value="AXI71660.1"/>
    <property type="molecule type" value="Genomic_DNA"/>
</dbReference>
<evidence type="ECO:0000256" key="2">
    <source>
        <dbReference type="SAM" id="MobiDB-lite"/>
    </source>
</evidence>
<name>A0AAD0VEF7_9ACTN</name>
<feature type="region of interest" description="Disordered" evidence="2">
    <location>
        <begin position="65"/>
        <end position="87"/>
    </location>
</feature>
<accession>A0AAD0VEF7</accession>
<dbReference type="InterPro" id="IPR005158">
    <property type="entry name" value="BTAD"/>
</dbReference>
<dbReference type="Proteomes" id="UP000253779">
    <property type="component" value="Chromosome"/>
</dbReference>
<evidence type="ECO:0000256" key="1">
    <source>
        <dbReference type="ARBA" id="ARBA00023012"/>
    </source>
</evidence>
<feature type="domain" description="Bacterial transcriptional activator" evidence="3">
    <location>
        <begin position="4"/>
        <end position="72"/>
    </location>
</feature>
<dbReference type="KEGG" id="scav:CVT27_10180"/>
<protein>
    <recommendedName>
        <fullName evidence="3">Bacterial transcriptional activator domain-containing protein</fullName>
    </recommendedName>
</protein>
<dbReference type="Gene3D" id="1.25.40.10">
    <property type="entry name" value="Tetratricopeptide repeat domain"/>
    <property type="match status" value="1"/>
</dbReference>
<dbReference type="Pfam" id="PF03704">
    <property type="entry name" value="BTAD"/>
    <property type="match status" value="1"/>
</dbReference>
<dbReference type="InterPro" id="IPR011990">
    <property type="entry name" value="TPR-like_helical_dom_sf"/>
</dbReference>
<reference evidence="4 5" key="1">
    <citation type="submission" date="2018-07" db="EMBL/GenBank/DDBJ databases">
        <title>Complete genome sequence of soil actinomycete Streptomyces cavourensis tj430.</title>
        <authorList>
            <person name="Wang P."/>
            <person name="Huang Y."/>
        </authorList>
    </citation>
    <scope>NUCLEOTIDE SEQUENCE [LARGE SCALE GENOMIC DNA]</scope>
    <source>
        <strain evidence="4 5">TJ430</strain>
    </source>
</reference>
<sequence>MEVPAEVELQLGRHRHAVPLLHYAVHEYPLRERFAGCSCSRSTARAGTAKPLVVYAQHRARLVAEPGSEPGPLCAPSTPGSSPRTRS</sequence>
<dbReference type="AlphaFoldDB" id="A0AAD0VEF7"/>
<organism evidence="4 5">
    <name type="scientific">Streptomyces cavourensis</name>
    <dbReference type="NCBI Taxonomy" id="67258"/>
    <lineage>
        <taxon>Bacteria</taxon>
        <taxon>Bacillati</taxon>
        <taxon>Actinomycetota</taxon>
        <taxon>Actinomycetes</taxon>
        <taxon>Kitasatosporales</taxon>
        <taxon>Streptomycetaceae</taxon>
        <taxon>Streptomyces</taxon>
    </lineage>
</organism>
<gene>
    <name evidence="4" type="ORF">DTW94_10450</name>
</gene>